<evidence type="ECO:0000256" key="2">
    <source>
        <dbReference type="ARBA" id="ARBA00022840"/>
    </source>
</evidence>
<protein>
    <recommendedName>
        <fullName evidence="4">DNA mismatch repair proteins mutS family domain-containing protein</fullName>
    </recommendedName>
</protein>
<evidence type="ECO:0000256" key="3">
    <source>
        <dbReference type="ARBA" id="ARBA00023125"/>
    </source>
</evidence>
<dbReference type="SMART" id="SM00534">
    <property type="entry name" value="MUTSac"/>
    <property type="match status" value="1"/>
</dbReference>
<dbReference type="GO" id="GO:0005524">
    <property type="term" value="F:ATP binding"/>
    <property type="evidence" value="ECO:0007669"/>
    <property type="project" value="UniProtKB-KW"/>
</dbReference>
<dbReference type="Pfam" id="PF00488">
    <property type="entry name" value="MutS_V"/>
    <property type="match status" value="1"/>
</dbReference>
<dbReference type="InterPro" id="IPR027417">
    <property type="entry name" value="P-loop_NTPase"/>
</dbReference>
<keyword evidence="1" id="KW-0547">Nucleotide-binding</keyword>
<dbReference type="PANTHER" id="PTHR11361:SF34">
    <property type="entry name" value="DNA MISMATCH REPAIR PROTEIN MSH1, MITOCHONDRIAL"/>
    <property type="match status" value="1"/>
</dbReference>
<dbReference type="Gene3D" id="3.40.50.300">
    <property type="entry name" value="P-loop containing nucleotide triphosphate hydrolases"/>
    <property type="match status" value="1"/>
</dbReference>
<dbReference type="PANTHER" id="PTHR11361">
    <property type="entry name" value="DNA MISMATCH REPAIR PROTEIN MUTS FAMILY MEMBER"/>
    <property type="match status" value="1"/>
</dbReference>
<proteinExistence type="predicted"/>
<dbReference type="Proteomes" id="UP001605036">
    <property type="component" value="Unassembled WGS sequence"/>
</dbReference>
<organism evidence="5 6">
    <name type="scientific">Riccia fluitans</name>
    <dbReference type="NCBI Taxonomy" id="41844"/>
    <lineage>
        <taxon>Eukaryota</taxon>
        <taxon>Viridiplantae</taxon>
        <taxon>Streptophyta</taxon>
        <taxon>Embryophyta</taxon>
        <taxon>Marchantiophyta</taxon>
        <taxon>Marchantiopsida</taxon>
        <taxon>Marchantiidae</taxon>
        <taxon>Marchantiales</taxon>
        <taxon>Ricciaceae</taxon>
        <taxon>Riccia</taxon>
    </lineage>
</organism>
<evidence type="ECO:0000259" key="4">
    <source>
        <dbReference type="SMART" id="SM00534"/>
    </source>
</evidence>
<dbReference type="AlphaFoldDB" id="A0ABD1YIT5"/>
<gene>
    <name evidence="5" type="ORF">R1flu_014078</name>
</gene>
<reference evidence="5 6" key="1">
    <citation type="submission" date="2024-09" db="EMBL/GenBank/DDBJ databases">
        <title>Chromosome-scale assembly of Riccia fluitans.</title>
        <authorList>
            <person name="Paukszto L."/>
            <person name="Sawicki J."/>
            <person name="Karawczyk K."/>
            <person name="Piernik-Szablinska J."/>
            <person name="Szczecinska M."/>
            <person name="Mazdziarz M."/>
        </authorList>
    </citation>
    <scope>NUCLEOTIDE SEQUENCE [LARGE SCALE GENOMIC DNA]</scope>
    <source>
        <strain evidence="5">Rf_01</strain>
        <tissue evidence="5">Aerial parts of the thallus</tissue>
    </source>
</reference>
<keyword evidence="6" id="KW-1185">Reference proteome</keyword>
<sequence length="126" mass="13748">MKTRADEVTTLALVIFIAIARLTPNTPFLVVVEGDYHHIYEAVPAQECRLSIADGVYTRVGSVDDLAAGQSTFKVKMSETAAILEKATPQSLVLLDEGTEWVCNRATELLAKVTDAYGREDKMTGD</sequence>
<name>A0ABD1YIT5_9MARC</name>
<dbReference type="GO" id="GO:0003677">
    <property type="term" value="F:DNA binding"/>
    <property type="evidence" value="ECO:0007669"/>
    <property type="project" value="UniProtKB-KW"/>
</dbReference>
<dbReference type="SUPFAM" id="SSF52540">
    <property type="entry name" value="P-loop containing nucleoside triphosphate hydrolases"/>
    <property type="match status" value="1"/>
</dbReference>
<keyword evidence="2" id="KW-0067">ATP-binding</keyword>
<evidence type="ECO:0000313" key="5">
    <source>
        <dbReference type="EMBL" id="KAL2629392.1"/>
    </source>
</evidence>
<evidence type="ECO:0000256" key="1">
    <source>
        <dbReference type="ARBA" id="ARBA00022741"/>
    </source>
</evidence>
<comment type="caution">
    <text evidence="5">The sequence shown here is derived from an EMBL/GenBank/DDBJ whole genome shotgun (WGS) entry which is preliminary data.</text>
</comment>
<dbReference type="InterPro" id="IPR000432">
    <property type="entry name" value="DNA_mismatch_repair_MutS_C"/>
</dbReference>
<dbReference type="EMBL" id="JBHFFA010000004">
    <property type="protein sequence ID" value="KAL2629392.1"/>
    <property type="molecule type" value="Genomic_DNA"/>
</dbReference>
<evidence type="ECO:0000313" key="6">
    <source>
        <dbReference type="Proteomes" id="UP001605036"/>
    </source>
</evidence>
<dbReference type="InterPro" id="IPR045076">
    <property type="entry name" value="MutS"/>
</dbReference>
<keyword evidence="3" id="KW-0238">DNA-binding</keyword>
<accession>A0ABD1YIT5</accession>
<feature type="domain" description="DNA mismatch repair proteins mutS family" evidence="4">
    <location>
        <begin position="43"/>
        <end position="124"/>
    </location>
</feature>